<feature type="transmembrane region" description="Helical" evidence="1">
    <location>
        <begin position="333"/>
        <end position="353"/>
    </location>
</feature>
<keyword evidence="3" id="KW-1185">Reference proteome</keyword>
<name>A0A8J8TAM1_HALGN</name>
<keyword evidence="1" id="KW-0812">Transmembrane</keyword>
<feature type="transmembrane region" description="Helical" evidence="1">
    <location>
        <begin position="13"/>
        <end position="35"/>
    </location>
</feature>
<feature type="transmembrane region" description="Helical" evidence="1">
    <location>
        <begin position="209"/>
        <end position="227"/>
    </location>
</feature>
<feature type="transmembrane region" description="Helical" evidence="1">
    <location>
        <begin position="302"/>
        <end position="321"/>
    </location>
</feature>
<organism evidence="2 3">
    <name type="scientific">Halteria grandinella</name>
    <dbReference type="NCBI Taxonomy" id="5974"/>
    <lineage>
        <taxon>Eukaryota</taxon>
        <taxon>Sar</taxon>
        <taxon>Alveolata</taxon>
        <taxon>Ciliophora</taxon>
        <taxon>Intramacronucleata</taxon>
        <taxon>Spirotrichea</taxon>
        <taxon>Stichotrichia</taxon>
        <taxon>Sporadotrichida</taxon>
        <taxon>Halteriidae</taxon>
        <taxon>Halteria</taxon>
    </lineage>
</organism>
<feature type="transmembrane region" description="Helical" evidence="1">
    <location>
        <begin position="119"/>
        <end position="137"/>
    </location>
</feature>
<sequence length="697" mass="81423">MNFVFLDKPPLNIFFYFLILVVEFLQQFFLVYYSVQCRDGFINPSTSQLPTDQYVAKLVESLNPQIFNISAEYQRTKAMLEKAQTLTILDNIFRMDELVKFANPILYALGSGKKKNFILCYYMSISIFFLIVIIWYYGGSKLFKIMKKGKGGDIYKISVWILSMLMIFFITVFQIPFLMLLIQGFKCGESSLTEYSISDLKCDDTEKQILIPLSSIMLIVYIFFLGIQSNLMHSNQYGSHMPWASFDRNLSLFRNLFKLVLTFTFIFDKGALIKPYIDLFTLALLLYILFRRYRDAIIFDKYIHILQTSLDIILAYHLLFVPLHQITNSRQSVSTVFIFLCNSIVIMGLYTVFQRMKTIRMMQSETFLEMSNSPNQCEVYLQKFYELVVRSAGSDTIIIEGKLNSHLEECKEKRCRCVRLAEEIDHLKKFNEFKRQLEIAKKQPQDQTNPYFKHLTTEFSQGFTLRVMGSQAIMDVENDENPQEMLRMGSSGAGLKSEMSMNFQSLRSNRANPQALDEALALTKYEEIIGQSLENEFEQGKEGTYEIRERVAELTSHRQVIYFKFLLLMLEQTANKYPKDAQIRLNVASLYKDHLKRYFKAYYELCKAQSQVVSLNQEFQLFRLFAQLESQIVFLHQQAQIVDKSVDVVKVIDYNKAFLSFQKNQVLASHSALLFWRQLLQRDFNAQQVQSLGYAIT</sequence>
<keyword evidence="1" id="KW-1133">Transmembrane helix</keyword>
<dbReference type="Proteomes" id="UP000785679">
    <property type="component" value="Unassembled WGS sequence"/>
</dbReference>
<gene>
    <name evidence="2" type="ORF">FGO68_gene11592</name>
</gene>
<protein>
    <recommendedName>
        <fullName evidence="4">Transmembrane protein</fullName>
    </recommendedName>
</protein>
<reference evidence="2" key="1">
    <citation type="submission" date="2019-06" db="EMBL/GenBank/DDBJ databases">
        <authorList>
            <person name="Zheng W."/>
        </authorList>
    </citation>
    <scope>NUCLEOTIDE SEQUENCE</scope>
    <source>
        <strain evidence="2">QDHG01</strain>
    </source>
</reference>
<feature type="transmembrane region" description="Helical" evidence="1">
    <location>
        <begin position="157"/>
        <end position="182"/>
    </location>
</feature>
<evidence type="ECO:0000256" key="1">
    <source>
        <dbReference type="SAM" id="Phobius"/>
    </source>
</evidence>
<dbReference type="AlphaFoldDB" id="A0A8J8TAM1"/>
<evidence type="ECO:0008006" key="4">
    <source>
        <dbReference type="Google" id="ProtNLM"/>
    </source>
</evidence>
<comment type="caution">
    <text evidence="2">The sequence shown here is derived from an EMBL/GenBank/DDBJ whole genome shotgun (WGS) entry which is preliminary data.</text>
</comment>
<accession>A0A8J8TAM1</accession>
<dbReference type="InterPro" id="IPR052994">
    <property type="entry name" value="Tiny_macrocysts_regulators"/>
</dbReference>
<feature type="transmembrane region" description="Helical" evidence="1">
    <location>
        <begin position="271"/>
        <end position="290"/>
    </location>
</feature>
<evidence type="ECO:0000313" key="2">
    <source>
        <dbReference type="EMBL" id="TNV87785.1"/>
    </source>
</evidence>
<evidence type="ECO:0000313" key="3">
    <source>
        <dbReference type="Proteomes" id="UP000785679"/>
    </source>
</evidence>
<dbReference type="PANTHER" id="PTHR31600">
    <property type="entry name" value="TINY MACROCYSTS PROTEIN B-RELATED"/>
    <property type="match status" value="1"/>
</dbReference>
<proteinExistence type="predicted"/>
<dbReference type="EMBL" id="RRYP01000224">
    <property type="protein sequence ID" value="TNV87785.1"/>
    <property type="molecule type" value="Genomic_DNA"/>
</dbReference>
<dbReference type="PANTHER" id="PTHR31600:SF2">
    <property type="entry name" value="GAMETE ENRICHED GENE 10 PROTEIN-RELATED"/>
    <property type="match status" value="1"/>
</dbReference>
<dbReference type="OrthoDB" id="542352at2759"/>
<keyword evidence="1" id="KW-0472">Membrane</keyword>